<feature type="transmembrane region" description="Helical" evidence="1">
    <location>
        <begin position="107"/>
        <end position="125"/>
    </location>
</feature>
<keyword evidence="1" id="KW-1133">Transmembrane helix</keyword>
<evidence type="ECO:0000313" key="4">
    <source>
        <dbReference type="Proteomes" id="UP000267469"/>
    </source>
</evidence>
<feature type="domain" description="DUF2007" evidence="2">
    <location>
        <begin position="8"/>
        <end position="72"/>
    </location>
</feature>
<reference evidence="3 4" key="1">
    <citation type="submission" date="2018-10" db="EMBL/GenBank/DDBJ databases">
        <title>Sinomicrobium pectinilyticum sp. nov., a pectinase-producing bacterium isolated from alkaline and saline soil, and emended description of the genus Sinomicrobium.</title>
        <authorList>
            <person name="Cheng B."/>
            <person name="Li C."/>
            <person name="Lai Q."/>
            <person name="Du M."/>
            <person name="Shao Z."/>
            <person name="Xu P."/>
            <person name="Yang C."/>
        </authorList>
    </citation>
    <scope>NUCLEOTIDE SEQUENCE [LARGE SCALE GENOMIC DNA]</scope>
    <source>
        <strain evidence="3 4">5DNS001</strain>
    </source>
</reference>
<dbReference type="Gene3D" id="3.30.70.790">
    <property type="entry name" value="UreE, C-terminal domain"/>
    <property type="match status" value="1"/>
</dbReference>
<dbReference type="AlphaFoldDB" id="A0A3N0EKN8"/>
<comment type="caution">
    <text evidence="3">The sequence shown here is derived from an EMBL/GenBank/DDBJ whole genome shotgun (WGS) entry which is preliminary data.</text>
</comment>
<dbReference type="OrthoDB" id="8480302at2"/>
<organism evidence="3 4">
    <name type="scientific">Sinomicrobium pectinilyticum</name>
    <dbReference type="NCBI Taxonomy" id="1084421"/>
    <lineage>
        <taxon>Bacteria</taxon>
        <taxon>Pseudomonadati</taxon>
        <taxon>Bacteroidota</taxon>
        <taxon>Flavobacteriia</taxon>
        <taxon>Flavobacteriales</taxon>
        <taxon>Flavobacteriaceae</taxon>
        <taxon>Sinomicrobium</taxon>
    </lineage>
</organism>
<keyword evidence="4" id="KW-1185">Reference proteome</keyword>
<evidence type="ECO:0000256" key="1">
    <source>
        <dbReference type="SAM" id="Phobius"/>
    </source>
</evidence>
<dbReference type="InterPro" id="IPR011322">
    <property type="entry name" value="N-reg_PII-like_a/b"/>
</dbReference>
<dbReference type="RefSeq" id="WP_123215554.1">
    <property type="nucleotide sequence ID" value="NZ_RJTM01000059.1"/>
</dbReference>
<protein>
    <submittedName>
        <fullName evidence="3">DUF2007 domain-containing protein</fullName>
    </submittedName>
</protein>
<sequence length="138" mass="15823">MKEEETFVTIATFQYSSEAQVIRGRLEAEGIRVVMADHHTVDVDPLISNAIGGVKLKVRGEDRERALEVLKTVSKYSLDDEGNTILCPYCRSDKVEYFTNITDFKSLISFLLGFLFGTLPFYVKYEYRCEACKKKFNL</sequence>
<evidence type="ECO:0000313" key="3">
    <source>
        <dbReference type="EMBL" id="RNL88456.1"/>
    </source>
</evidence>
<name>A0A3N0EKN8_SINP1</name>
<proteinExistence type="predicted"/>
<gene>
    <name evidence="3" type="ORF">ED312_08360</name>
</gene>
<keyword evidence="1" id="KW-0472">Membrane</keyword>
<keyword evidence="1" id="KW-0812">Transmembrane</keyword>
<dbReference type="Pfam" id="PF09413">
    <property type="entry name" value="DUF2007"/>
    <property type="match status" value="1"/>
</dbReference>
<dbReference type="Proteomes" id="UP000267469">
    <property type="component" value="Unassembled WGS sequence"/>
</dbReference>
<dbReference type="InterPro" id="IPR018551">
    <property type="entry name" value="DUF2007"/>
</dbReference>
<accession>A0A3N0EKN8</accession>
<evidence type="ECO:0000259" key="2">
    <source>
        <dbReference type="Pfam" id="PF09413"/>
    </source>
</evidence>
<dbReference type="SUPFAM" id="SSF54913">
    <property type="entry name" value="GlnB-like"/>
    <property type="match status" value="1"/>
</dbReference>
<dbReference type="EMBL" id="RJTM01000059">
    <property type="protein sequence ID" value="RNL88456.1"/>
    <property type="molecule type" value="Genomic_DNA"/>
</dbReference>